<evidence type="ECO:0000313" key="2">
    <source>
        <dbReference type="Proteomes" id="UP000814033"/>
    </source>
</evidence>
<keyword evidence="2" id="KW-1185">Reference proteome</keyword>
<proteinExistence type="predicted"/>
<organism evidence="1 2">
    <name type="scientific">Auriscalpium vulgare</name>
    <dbReference type="NCBI Taxonomy" id="40419"/>
    <lineage>
        <taxon>Eukaryota</taxon>
        <taxon>Fungi</taxon>
        <taxon>Dikarya</taxon>
        <taxon>Basidiomycota</taxon>
        <taxon>Agaricomycotina</taxon>
        <taxon>Agaricomycetes</taxon>
        <taxon>Russulales</taxon>
        <taxon>Auriscalpiaceae</taxon>
        <taxon>Auriscalpium</taxon>
    </lineage>
</organism>
<accession>A0ACB8RBA5</accession>
<comment type="caution">
    <text evidence="1">The sequence shown here is derived from an EMBL/GenBank/DDBJ whole genome shotgun (WGS) entry which is preliminary data.</text>
</comment>
<dbReference type="Proteomes" id="UP000814033">
    <property type="component" value="Unassembled WGS sequence"/>
</dbReference>
<name>A0ACB8RBA5_9AGAM</name>
<dbReference type="EMBL" id="MU276122">
    <property type="protein sequence ID" value="KAI0041454.1"/>
    <property type="molecule type" value="Genomic_DNA"/>
</dbReference>
<feature type="non-terminal residue" evidence="1">
    <location>
        <position position="100"/>
    </location>
</feature>
<protein>
    <submittedName>
        <fullName evidence="1">Uncharacterized protein</fullName>
    </submittedName>
</protein>
<evidence type="ECO:0000313" key="1">
    <source>
        <dbReference type="EMBL" id="KAI0041454.1"/>
    </source>
</evidence>
<sequence>SVYPMTCFNLGSETVNFEHNDLKNHPSLPCVITALGCFDSDQGGHLYLPDLKLKTRFPLGSTILLPSAGVHSVIQAGERRYSLTQFCGGDVMRRVQHGFR</sequence>
<feature type="non-terminal residue" evidence="1">
    <location>
        <position position="1"/>
    </location>
</feature>
<gene>
    <name evidence="1" type="ORF">FA95DRAFT_1474339</name>
</gene>
<reference evidence="1" key="2">
    <citation type="journal article" date="2022" name="New Phytol.">
        <title>Evolutionary transition to the ectomycorrhizal habit in the genomes of a hyperdiverse lineage of mushroom-forming fungi.</title>
        <authorList>
            <person name="Looney B."/>
            <person name="Miyauchi S."/>
            <person name="Morin E."/>
            <person name="Drula E."/>
            <person name="Courty P.E."/>
            <person name="Kohler A."/>
            <person name="Kuo A."/>
            <person name="LaButti K."/>
            <person name="Pangilinan J."/>
            <person name="Lipzen A."/>
            <person name="Riley R."/>
            <person name="Andreopoulos W."/>
            <person name="He G."/>
            <person name="Johnson J."/>
            <person name="Nolan M."/>
            <person name="Tritt A."/>
            <person name="Barry K.W."/>
            <person name="Grigoriev I.V."/>
            <person name="Nagy L.G."/>
            <person name="Hibbett D."/>
            <person name="Henrissat B."/>
            <person name="Matheny P.B."/>
            <person name="Labbe J."/>
            <person name="Martin F.M."/>
        </authorList>
    </citation>
    <scope>NUCLEOTIDE SEQUENCE</scope>
    <source>
        <strain evidence="1">FP105234-sp</strain>
    </source>
</reference>
<reference evidence="1" key="1">
    <citation type="submission" date="2021-02" db="EMBL/GenBank/DDBJ databases">
        <authorList>
            <consortium name="DOE Joint Genome Institute"/>
            <person name="Ahrendt S."/>
            <person name="Looney B.P."/>
            <person name="Miyauchi S."/>
            <person name="Morin E."/>
            <person name="Drula E."/>
            <person name="Courty P.E."/>
            <person name="Chicoki N."/>
            <person name="Fauchery L."/>
            <person name="Kohler A."/>
            <person name="Kuo A."/>
            <person name="Labutti K."/>
            <person name="Pangilinan J."/>
            <person name="Lipzen A."/>
            <person name="Riley R."/>
            <person name="Andreopoulos W."/>
            <person name="He G."/>
            <person name="Johnson J."/>
            <person name="Barry K.W."/>
            <person name="Grigoriev I.V."/>
            <person name="Nagy L."/>
            <person name="Hibbett D."/>
            <person name="Henrissat B."/>
            <person name="Matheny P.B."/>
            <person name="Labbe J."/>
            <person name="Martin F."/>
        </authorList>
    </citation>
    <scope>NUCLEOTIDE SEQUENCE</scope>
    <source>
        <strain evidence="1">FP105234-sp</strain>
    </source>
</reference>